<evidence type="ECO:0000256" key="1">
    <source>
        <dbReference type="SAM" id="MobiDB-lite"/>
    </source>
</evidence>
<evidence type="ECO:0000313" key="3">
    <source>
        <dbReference type="Proteomes" id="UP000550707"/>
    </source>
</evidence>
<dbReference type="InParanoid" id="A0A7J8HBK1"/>
<name>A0A7J8HBK1_MOLMO</name>
<sequence>MAPGQETYDPHAHSCPAPGTCRTRKVLPSLGLSFPPIKWGEASTQAGLRCSGQEVGEEAQGGPLSPGPGLPAQAAPFHTPTCRGQVDGAPVPHQPLGPGLQFPAQFVGCHWISAWGAGNRRDFRSASLPFLCGAGMAGSLSASSLPPHSSLCPFLLWSGVQRGLPLCAFISLSPGLQHRLPGGFSVSLPSLR</sequence>
<organism evidence="2 3">
    <name type="scientific">Molossus molossus</name>
    <name type="common">Pallas' mastiff bat</name>
    <name type="synonym">Vespertilio molossus</name>
    <dbReference type="NCBI Taxonomy" id="27622"/>
    <lineage>
        <taxon>Eukaryota</taxon>
        <taxon>Metazoa</taxon>
        <taxon>Chordata</taxon>
        <taxon>Craniata</taxon>
        <taxon>Vertebrata</taxon>
        <taxon>Euteleostomi</taxon>
        <taxon>Mammalia</taxon>
        <taxon>Eutheria</taxon>
        <taxon>Laurasiatheria</taxon>
        <taxon>Chiroptera</taxon>
        <taxon>Yangochiroptera</taxon>
        <taxon>Molossidae</taxon>
        <taxon>Molossus</taxon>
    </lineage>
</organism>
<keyword evidence="3" id="KW-1185">Reference proteome</keyword>
<feature type="region of interest" description="Disordered" evidence="1">
    <location>
        <begin position="51"/>
        <end position="92"/>
    </location>
</feature>
<evidence type="ECO:0000313" key="2">
    <source>
        <dbReference type="EMBL" id="KAF6469734.1"/>
    </source>
</evidence>
<dbReference type="Proteomes" id="UP000550707">
    <property type="component" value="Unassembled WGS sequence"/>
</dbReference>
<comment type="caution">
    <text evidence="2">The sequence shown here is derived from an EMBL/GenBank/DDBJ whole genome shotgun (WGS) entry which is preliminary data.</text>
</comment>
<proteinExistence type="predicted"/>
<dbReference type="EMBL" id="JACASF010000007">
    <property type="protein sequence ID" value="KAF6469734.1"/>
    <property type="molecule type" value="Genomic_DNA"/>
</dbReference>
<protein>
    <submittedName>
        <fullName evidence="2">Uncharacterized protein</fullName>
    </submittedName>
</protein>
<reference evidence="2 3" key="1">
    <citation type="journal article" date="2020" name="Nature">
        <title>Six reference-quality genomes reveal evolution of bat adaptations.</title>
        <authorList>
            <person name="Jebb D."/>
            <person name="Huang Z."/>
            <person name="Pippel M."/>
            <person name="Hughes G.M."/>
            <person name="Lavrichenko K."/>
            <person name="Devanna P."/>
            <person name="Winkler S."/>
            <person name="Jermiin L.S."/>
            <person name="Skirmuntt E.C."/>
            <person name="Katzourakis A."/>
            <person name="Burkitt-Gray L."/>
            <person name="Ray D.A."/>
            <person name="Sullivan K.A.M."/>
            <person name="Roscito J.G."/>
            <person name="Kirilenko B.M."/>
            <person name="Davalos L.M."/>
            <person name="Corthals A.P."/>
            <person name="Power M.L."/>
            <person name="Jones G."/>
            <person name="Ransome R.D."/>
            <person name="Dechmann D.K.N."/>
            <person name="Locatelli A.G."/>
            <person name="Puechmaille S.J."/>
            <person name="Fedrigo O."/>
            <person name="Jarvis E.D."/>
            <person name="Hiller M."/>
            <person name="Vernes S.C."/>
            <person name="Myers E.W."/>
            <person name="Teeling E.C."/>
        </authorList>
    </citation>
    <scope>NUCLEOTIDE SEQUENCE [LARGE SCALE GENOMIC DNA]</scope>
    <source>
        <strain evidence="2">MMolMol1</strain>
        <tissue evidence="2">Muscle</tissue>
    </source>
</reference>
<dbReference type="AlphaFoldDB" id="A0A7J8HBK1"/>
<gene>
    <name evidence="2" type="ORF">HJG59_011110</name>
</gene>
<accession>A0A7J8HBK1</accession>